<dbReference type="SUPFAM" id="SSF52047">
    <property type="entry name" value="RNI-like"/>
    <property type="match status" value="1"/>
</dbReference>
<proteinExistence type="predicted"/>
<dbReference type="InterPro" id="IPR032675">
    <property type="entry name" value="LRR_dom_sf"/>
</dbReference>
<dbReference type="Proteomes" id="UP000559027">
    <property type="component" value="Unassembled WGS sequence"/>
</dbReference>
<evidence type="ECO:0008006" key="3">
    <source>
        <dbReference type="Google" id="ProtNLM"/>
    </source>
</evidence>
<dbReference type="InterPro" id="IPR036047">
    <property type="entry name" value="F-box-like_dom_sf"/>
</dbReference>
<accession>A0A8H5D7P0</accession>
<evidence type="ECO:0000313" key="1">
    <source>
        <dbReference type="EMBL" id="KAF5355085.1"/>
    </source>
</evidence>
<dbReference type="SUPFAM" id="SSF81383">
    <property type="entry name" value="F-box domain"/>
    <property type="match status" value="1"/>
</dbReference>
<dbReference type="AlphaFoldDB" id="A0A8H5D7P0"/>
<sequence>MSPTMNRRLSISPSWLRRWRKTRQTERPVLPLLPVEIWLRIISYLPLPDEWAKTRLYRVNRLFLDHYIQKRYQDIVLFNPVPYLKGFAKTQYQDEHLTQRNLSILRDPRRSEVVKTVKIRFKVQYFDYHRGAAEPEDLEVALRSYLELLREGQEIQLPSLSDSPRIYLPRLNKFTLDLSKAHGFGVDPQKLDTSLREHIHPFLTTHAHLITTFSISTPQDDPQIGDACFSHLPTFPLLETLSIQISSDRSSTWDGALRFLQRHSTKLKHLKIILLPRLISERHSRDTTASISASHNWIKQVFWSIPMPALIEFQLFTDISPVERGPSLDLLLPKSTNSLERIILSKPISTPGDLGRLIHHLQSSDGAPQLKELFIPKAELDLAGLKILAKGLPRLRRLSVHSIDPKISGAEPSGLNEETLGAAQYFSEWGLEQLDFRHFPLSSGDSVRYRNAIALVFSNVRVFQGVDRLLWVDNIQVV</sequence>
<organism evidence="1 2">
    <name type="scientific">Leucocoprinus leucothites</name>
    <dbReference type="NCBI Taxonomy" id="201217"/>
    <lineage>
        <taxon>Eukaryota</taxon>
        <taxon>Fungi</taxon>
        <taxon>Dikarya</taxon>
        <taxon>Basidiomycota</taxon>
        <taxon>Agaricomycotina</taxon>
        <taxon>Agaricomycetes</taxon>
        <taxon>Agaricomycetidae</taxon>
        <taxon>Agaricales</taxon>
        <taxon>Agaricineae</taxon>
        <taxon>Agaricaceae</taxon>
        <taxon>Leucocoprinus</taxon>
    </lineage>
</organism>
<evidence type="ECO:0000313" key="2">
    <source>
        <dbReference type="Proteomes" id="UP000559027"/>
    </source>
</evidence>
<protein>
    <recommendedName>
        <fullName evidence="3">F-box domain-containing protein</fullName>
    </recommendedName>
</protein>
<gene>
    <name evidence="1" type="ORF">D9756_005281</name>
</gene>
<dbReference type="Gene3D" id="3.80.10.10">
    <property type="entry name" value="Ribonuclease Inhibitor"/>
    <property type="match status" value="1"/>
</dbReference>
<comment type="caution">
    <text evidence="1">The sequence shown here is derived from an EMBL/GenBank/DDBJ whole genome shotgun (WGS) entry which is preliminary data.</text>
</comment>
<name>A0A8H5D7P0_9AGAR</name>
<dbReference type="OrthoDB" id="10353874at2759"/>
<reference evidence="1 2" key="1">
    <citation type="journal article" date="2020" name="ISME J.">
        <title>Uncovering the hidden diversity of litter-decomposition mechanisms in mushroom-forming fungi.</title>
        <authorList>
            <person name="Floudas D."/>
            <person name="Bentzer J."/>
            <person name="Ahren D."/>
            <person name="Johansson T."/>
            <person name="Persson P."/>
            <person name="Tunlid A."/>
        </authorList>
    </citation>
    <scope>NUCLEOTIDE SEQUENCE [LARGE SCALE GENOMIC DNA]</scope>
    <source>
        <strain evidence="1 2">CBS 146.42</strain>
    </source>
</reference>
<dbReference type="EMBL" id="JAACJO010000008">
    <property type="protein sequence ID" value="KAF5355085.1"/>
    <property type="molecule type" value="Genomic_DNA"/>
</dbReference>
<keyword evidence="2" id="KW-1185">Reference proteome</keyword>